<evidence type="ECO:0000256" key="7">
    <source>
        <dbReference type="ARBA" id="ARBA00022989"/>
    </source>
</evidence>
<evidence type="ECO:0000256" key="9">
    <source>
        <dbReference type="ARBA" id="ARBA00023136"/>
    </source>
</evidence>
<keyword evidence="4" id="KW-0808">Transferase</keyword>
<accession>A0AAV2TKI6</accession>
<dbReference type="InterPro" id="IPR002659">
    <property type="entry name" value="Glyco_trans_31"/>
</dbReference>
<gene>
    <name evidence="11" type="ORF">CDAUBV1_LOCUS12303</name>
</gene>
<dbReference type="Gene3D" id="3.90.550.50">
    <property type="match status" value="1"/>
</dbReference>
<keyword evidence="6 10" id="KW-0735">Signal-anchor</keyword>
<keyword evidence="5 10" id="KW-0812">Transmembrane</keyword>
<dbReference type="GO" id="GO:0000139">
    <property type="term" value="C:Golgi membrane"/>
    <property type="evidence" value="ECO:0007669"/>
    <property type="project" value="UniProtKB-SubCell"/>
</dbReference>
<evidence type="ECO:0000256" key="5">
    <source>
        <dbReference type="ARBA" id="ARBA00022692"/>
    </source>
</evidence>
<dbReference type="GO" id="GO:0006493">
    <property type="term" value="P:protein O-linked glycosylation"/>
    <property type="evidence" value="ECO:0007669"/>
    <property type="project" value="TreeGrafter"/>
</dbReference>
<comment type="caution">
    <text evidence="11">The sequence shown here is derived from an EMBL/GenBank/DDBJ whole genome shotgun (WGS) entry which is preliminary data.</text>
</comment>
<dbReference type="Pfam" id="PF01762">
    <property type="entry name" value="Galactosyl_T"/>
    <property type="match status" value="1"/>
</dbReference>
<dbReference type="EMBL" id="CAXLJL010000445">
    <property type="protein sequence ID" value="CAL5137813.1"/>
    <property type="molecule type" value="Genomic_DNA"/>
</dbReference>
<evidence type="ECO:0000256" key="8">
    <source>
        <dbReference type="ARBA" id="ARBA00023034"/>
    </source>
</evidence>
<dbReference type="GO" id="GO:0016758">
    <property type="term" value="F:hexosyltransferase activity"/>
    <property type="evidence" value="ECO:0007669"/>
    <property type="project" value="InterPro"/>
</dbReference>
<comment type="subcellular location">
    <subcellularLocation>
        <location evidence="1 10">Golgi apparatus membrane</location>
        <topology evidence="1 10">Single-pass type II membrane protein</topology>
    </subcellularLocation>
</comment>
<dbReference type="PANTHER" id="PTHR11214:SF314">
    <property type="entry name" value="HEXOSYLTRANSFERASE"/>
    <property type="match status" value="1"/>
</dbReference>
<comment type="similarity">
    <text evidence="2 10">Belongs to the glycosyltransferase 31 family.</text>
</comment>
<dbReference type="Proteomes" id="UP001497525">
    <property type="component" value="Unassembled WGS sequence"/>
</dbReference>
<evidence type="ECO:0000313" key="11">
    <source>
        <dbReference type="EMBL" id="CAL5137813.1"/>
    </source>
</evidence>
<keyword evidence="8 10" id="KW-0333">Golgi apparatus</keyword>
<keyword evidence="9 10" id="KW-0472">Membrane</keyword>
<evidence type="ECO:0000256" key="2">
    <source>
        <dbReference type="ARBA" id="ARBA00008661"/>
    </source>
</evidence>
<protein>
    <recommendedName>
        <fullName evidence="10">Hexosyltransferase</fullName>
        <ecNumber evidence="10">2.4.1.-</ecNumber>
    </recommendedName>
</protein>
<dbReference type="PANTHER" id="PTHR11214">
    <property type="entry name" value="BETA-1,3-N-ACETYLGLUCOSAMINYLTRANSFERASE"/>
    <property type="match status" value="1"/>
</dbReference>
<reference evidence="11" key="1">
    <citation type="submission" date="2024-06" db="EMBL/GenBank/DDBJ databases">
        <authorList>
            <person name="Liu X."/>
            <person name="Lenzi L."/>
            <person name="Haldenby T S."/>
            <person name="Uol C."/>
        </authorList>
    </citation>
    <scope>NUCLEOTIDE SEQUENCE</scope>
</reference>
<evidence type="ECO:0000256" key="4">
    <source>
        <dbReference type="ARBA" id="ARBA00022679"/>
    </source>
</evidence>
<organism evidence="11 12">
    <name type="scientific">Calicophoron daubneyi</name>
    <name type="common">Rumen fluke</name>
    <name type="synonym">Paramphistomum daubneyi</name>
    <dbReference type="NCBI Taxonomy" id="300641"/>
    <lineage>
        <taxon>Eukaryota</taxon>
        <taxon>Metazoa</taxon>
        <taxon>Spiralia</taxon>
        <taxon>Lophotrochozoa</taxon>
        <taxon>Platyhelminthes</taxon>
        <taxon>Trematoda</taxon>
        <taxon>Digenea</taxon>
        <taxon>Plagiorchiida</taxon>
        <taxon>Pronocephalata</taxon>
        <taxon>Paramphistomoidea</taxon>
        <taxon>Paramphistomidae</taxon>
        <taxon>Calicophoron</taxon>
    </lineage>
</organism>
<keyword evidence="7 10" id="KW-1133">Transmembrane helix</keyword>
<evidence type="ECO:0000256" key="10">
    <source>
        <dbReference type="RuleBase" id="RU363063"/>
    </source>
</evidence>
<dbReference type="EC" id="2.4.1.-" evidence="10"/>
<sequence length="342" mass="39499">MIGVKLIKTRKICAIAFSLIAFHLLRSFPATLDEIFFSDEFDARIFVNTKNISKLIHKAGGIINQRFHVVFGQQYPCGTGSDNETKINVIFLIRTVQERFEQRRIIRTTWANSSLFQSCGYTSKALFIVGTVKDDAKKVQTLREKLRMEYSLYQDIVQFDFQEMYINLDYEVVSALEFIAESCPKTDFLVLQDDGYLVHPTNFLKAISRVTEHQYPTYIFGHVIRGNEPIRNKTDKWYISKKAYPFATYLPYAAGGTIILSLPMARMLGFGLRNVKVRIFDDVLIGIVLRRLKVVPVHSSQIYIQENKWNNSLHTMVSSDGFGHTMQLGWNEIKYEAHCFKN</sequence>
<evidence type="ECO:0000313" key="12">
    <source>
        <dbReference type="Proteomes" id="UP001497525"/>
    </source>
</evidence>
<evidence type="ECO:0000256" key="1">
    <source>
        <dbReference type="ARBA" id="ARBA00004323"/>
    </source>
</evidence>
<evidence type="ECO:0000256" key="3">
    <source>
        <dbReference type="ARBA" id="ARBA00022676"/>
    </source>
</evidence>
<proteinExistence type="inferred from homology"/>
<keyword evidence="3 10" id="KW-0328">Glycosyltransferase</keyword>
<evidence type="ECO:0000256" key="6">
    <source>
        <dbReference type="ARBA" id="ARBA00022968"/>
    </source>
</evidence>
<name>A0AAV2TKI6_CALDB</name>
<dbReference type="AlphaFoldDB" id="A0AAV2TKI6"/>
<feature type="transmembrane region" description="Helical" evidence="10">
    <location>
        <begin position="249"/>
        <end position="268"/>
    </location>
</feature>